<sequence length="176" mass="20626">MIAYSAYKQNKLEFYDKILKQKGKITEDDMRNFKDTLTPQSYRNFRNTANKRLAIITEKMVNEKKENLFNGFHKDLIVTLKNHLVVTNIMANQQKGTLINFENSINTLISDYNMKSNSFNGKQFFIGLAQNIIANLIWLLIVFLIWFSLTANTREDVYKQAQKIFLNKELPDSTKK</sequence>
<reference evidence="2 3" key="1">
    <citation type="submission" date="2019-12" db="EMBL/GenBank/DDBJ databases">
        <title>Spirosoma sp. HMF4905 genome sequencing and assembly.</title>
        <authorList>
            <person name="Kang H."/>
            <person name="Cha I."/>
            <person name="Kim H."/>
            <person name="Joh K."/>
        </authorList>
    </citation>
    <scope>NUCLEOTIDE SEQUENCE [LARGE SCALE GENOMIC DNA]</scope>
    <source>
        <strain evidence="2 3">HMF4905</strain>
    </source>
</reference>
<keyword evidence="1" id="KW-0472">Membrane</keyword>
<feature type="transmembrane region" description="Helical" evidence="1">
    <location>
        <begin position="124"/>
        <end position="149"/>
    </location>
</feature>
<protein>
    <submittedName>
        <fullName evidence="2">Uncharacterized protein</fullName>
    </submittedName>
</protein>
<proteinExistence type="predicted"/>
<dbReference type="AlphaFoldDB" id="A0A7K1SL79"/>
<gene>
    <name evidence="2" type="ORF">GO755_30765</name>
</gene>
<dbReference type="EMBL" id="WPIN01000016">
    <property type="protein sequence ID" value="MVM34453.1"/>
    <property type="molecule type" value="Genomic_DNA"/>
</dbReference>
<keyword evidence="3" id="KW-1185">Reference proteome</keyword>
<keyword evidence="1" id="KW-1133">Transmembrane helix</keyword>
<evidence type="ECO:0000313" key="3">
    <source>
        <dbReference type="Proteomes" id="UP000436006"/>
    </source>
</evidence>
<comment type="caution">
    <text evidence="2">The sequence shown here is derived from an EMBL/GenBank/DDBJ whole genome shotgun (WGS) entry which is preliminary data.</text>
</comment>
<dbReference type="Proteomes" id="UP000436006">
    <property type="component" value="Unassembled WGS sequence"/>
</dbReference>
<name>A0A7K1SL79_9BACT</name>
<keyword evidence="1" id="KW-0812">Transmembrane</keyword>
<dbReference type="RefSeq" id="WP_157589276.1">
    <property type="nucleotide sequence ID" value="NZ_WPIN01000016.1"/>
</dbReference>
<accession>A0A7K1SL79</accession>
<evidence type="ECO:0000313" key="2">
    <source>
        <dbReference type="EMBL" id="MVM34453.1"/>
    </source>
</evidence>
<evidence type="ECO:0000256" key="1">
    <source>
        <dbReference type="SAM" id="Phobius"/>
    </source>
</evidence>
<organism evidence="2 3">
    <name type="scientific">Spirosoma arboris</name>
    <dbReference type="NCBI Taxonomy" id="2682092"/>
    <lineage>
        <taxon>Bacteria</taxon>
        <taxon>Pseudomonadati</taxon>
        <taxon>Bacteroidota</taxon>
        <taxon>Cytophagia</taxon>
        <taxon>Cytophagales</taxon>
        <taxon>Cytophagaceae</taxon>
        <taxon>Spirosoma</taxon>
    </lineage>
</organism>